<organism evidence="1 2">
    <name type="scientific">Actinoplanes lobatus</name>
    <dbReference type="NCBI Taxonomy" id="113568"/>
    <lineage>
        <taxon>Bacteria</taxon>
        <taxon>Bacillati</taxon>
        <taxon>Actinomycetota</taxon>
        <taxon>Actinomycetes</taxon>
        <taxon>Micromonosporales</taxon>
        <taxon>Micromonosporaceae</taxon>
        <taxon>Actinoplanes</taxon>
    </lineage>
</organism>
<protein>
    <submittedName>
        <fullName evidence="1">Uncharacterized protein</fullName>
    </submittedName>
</protein>
<name>A0ABQ4AZI8_9ACTN</name>
<comment type="caution">
    <text evidence="1">The sequence shown here is derived from an EMBL/GenBank/DDBJ whole genome shotgun (WGS) entry which is preliminary data.</text>
</comment>
<sequence length="90" mass="9877">MTCLSVKSGGAGGPGRQWLSTSAARAKLRRGGRQTVGCLPGRSPSLEVAVLVEVVRHLLWKRRVAAAHAWRDAERAEYERTVRRTGRPQS</sequence>
<dbReference type="EMBL" id="BOMP01000211">
    <property type="protein sequence ID" value="GIE46428.1"/>
    <property type="molecule type" value="Genomic_DNA"/>
</dbReference>
<gene>
    <name evidence="1" type="ORF">Alo02nite_93260</name>
</gene>
<keyword evidence="2" id="KW-1185">Reference proteome</keyword>
<dbReference type="Proteomes" id="UP000631312">
    <property type="component" value="Unassembled WGS sequence"/>
</dbReference>
<reference evidence="1 2" key="1">
    <citation type="submission" date="2021-01" db="EMBL/GenBank/DDBJ databases">
        <title>Whole genome shotgun sequence of Actinoplanes lobatus NBRC 12513.</title>
        <authorList>
            <person name="Komaki H."/>
            <person name="Tamura T."/>
        </authorList>
    </citation>
    <scope>NUCLEOTIDE SEQUENCE [LARGE SCALE GENOMIC DNA]</scope>
    <source>
        <strain evidence="1 2">NBRC 12513</strain>
    </source>
</reference>
<proteinExistence type="predicted"/>
<evidence type="ECO:0000313" key="1">
    <source>
        <dbReference type="EMBL" id="GIE46428.1"/>
    </source>
</evidence>
<evidence type="ECO:0000313" key="2">
    <source>
        <dbReference type="Proteomes" id="UP000631312"/>
    </source>
</evidence>
<accession>A0ABQ4AZI8</accession>